<keyword evidence="2 5" id="KW-0812">Transmembrane</keyword>
<dbReference type="PANTHER" id="PTHR11730">
    <property type="entry name" value="AMMONIUM TRANSPORTER"/>
    <property type="match status" value="1"/>
</dbReference>
<accession>A0A8K0PE52</accession>
<evidence type="ECO:0000256" key="2">
    <source>
        <dbReference type="ARBA" id="ARBA00022692"/>
    </source>
</evidence>
<keyword evidence="3 5" id="KW-1133">Transmembrane helix</keyword>
<reference evidence="7" key="1">
    <citation type="submission" date="2013-04" db="EMBL/GenBank/DDBJ databases">
        <authorList>
            <person name="Qu J."/>
            <person name="Murali S.C."/>
            <person name="Bandaranaike D."/>
            <person name="Bellair M."/>
            <person name="Blankenburg K."/>
            <person name="Chao H."/>
            <person name="Dinh H."/>
            <person name="Doddapaneni H."/>
            <person name="Downs B."/>
            <person name="Dugan-Rocha S."/>
            <person name="Elkadiri S."/>
            <person name="Gnanaolivu R.D."/>
            <person name="Hernandez B."/>
            <person name="Javaid M."/>
            <person name="Jayaseelan J.C."/>
            <person name="Lee S."/>
            <person name="Li M."/>
            <person name="Ming W."/>
            <person name="Munidasa M."/>
            <person name="Muniz J."/>
            <person name="Nguyen L."/>
            <person name="Ongeri F."/>
            <person name="Osuji N."/>
            <person name="Pu L.-L."/>
            <person name="Puazo M."/>
            <person name="Qu C."/>
            <person name="Quiroz J."/>
            <person name="Raj R."/>
            <person name="Weissenberger G."/>
            <person name="Xin Y."/>
            <person name="Zou X."/>
            <person name="Han Y."/>
            <person name="Richards S."/>
            <person name="Worley K."/>
            <person name="Muzny D."/>
            <person name="Gibbs R."/>
        </authorList>
    </citation>
    <scope>NUCLEOTIDE SEQUENCE</scope>
    <source>
        <strain evidence="7">Sampled in the wild</strain>
    </source>
</reference>
<evidence type="ECO:0000256" key="5">
    <source>
        <dbReference type="SAM" id="Phobius"/>
    </source>
</evidence>
<keyword evidence="4 5" id="KW-0472">Membrane</keyword>
<dbReference type="AlphaFoldDB" id="A0A8K0PE52"/>
<evidence type="ECO:0000256" key="4">
    <source>
        <dbReference type="ARBA" id="ARBA00023136"/>
    </source>
</evidence>
<dbReference type="EMBL" id="KZ310392">
    <property type="protein sequence ID" value="KAG8239944.1"/>
    <property type="molecule type" value="Genomic_DNA"/>
</dbReference>
<organism evidence="7 8">
    <name type="scientific">Ladona fulva</name>
    <name type="common">Scarce chaser dragonfly</name>
    <name type="synonym">Libellula fulva</name>
    <dbReference type="NCBI Taxonomy" id="123851"/>
    <lineage>
        <taxon>Eukaryota</taxon>
        <taxon>Metazoa</taxon>
        <taxon>Ecdysozoa</taxon>
        <taxon>Arthropoda</taxon>
        <taxon>Hexapoda</taxon>
        <taxon>Insecta</taxon>
        <taxon>Pterygota</taxon>
        <taxon>Palaeoptera</taxon>
        <taxon>Odonata</taxon>
        <taxon>Epiprocta</taxon>
        <taxon>Anisoptera</taxon>
        <taxon>Libelluloidea</taxon>
        <taxon>Libellulidae</taxon>
        <taxon>Ladona</taxon>
    </lineage>
</organism>
<protein>
    <recommendedName>
        <fullName evidence="6">Ammonium transporter AmtB-like domain-containing protein</fullName>
    </recommendedName>
</protein>
<feature type="domain" description="Ammonium transporter AmtB-like" evidence="6">
    <location>
        <begin position="3"/>
        <end position="110"/>
    </location>
</feature>
<evidence type="ECO:0000256" key="1">
    <source>
        <dbReference type="ARBA" id="ARBA00004141"/>
    </source>
</evidence>
<comment type="subcellular location">
    <subcellularLocation>
        <location evidence="1">Membrane</location>
        <topology evidence="1">Multi-pass membrane protein</topology>
    </subcellularLocation>
</comment>
<dbReference type="Gene3D" id="1.10.3430.10">
    <property type="entry name" value="Ammonium transporter AmtB like domains"/>
    <property type="match status" value="1"/>
</dbReference>
<proteinExistence type="predicted"/>
<dbReference type="GO" id="GO:0008519">
    <property type="term" value="F:ammonium channel activity"/>
    <property type="evidence" value="ECO:0007669"/>
    <property type="project" value="InterPro"/>
</dbReference>
<evidence type="ECO:0000259" key="6">
    <source>
        <dbReference type="Pfam" id="PF00909"/>
    </source>
</evidence>
<evidence type="ECO:0000256" key="3">
    <source>
        <dbReference type="ARBA" id="ARBA00022989"/>
    </source>
</evidence>
<evidence type="ECO:0000313" key="8">
    <source>
        <dbReference type="Proteomes" id="UP000792457"/>
    </source>
</evidence>
<gene>
    <name evidence="7" type="ORF">J437_LFUL018094</name>
</gene>
<dbReference type="Pfam" id="PF00909">
    <property type="entry name" value="Ammonium_transp"/>
    <property type="match status" value="1"/>
</dbReference>
<dbReference type="GO" id="GO:0005886">
    <property type="term" value="C:plasma membrane"/>
    <property type="evidence" value="ECO:0007669"/>
    <property type="project" value="TreeGrafter"/>
</dbReference>
<keyword evidence="8" id="KW-1185">Reference proteome</keyword>
<dbReference type="Proteomes" id="UP000792457">
    <property type="component" value="Unassembled WGS sequence"/>
</dbReference>
<dbReference type="InterPro" id="IPR029020">
    <property type="entry name" value="Ammonium/urea_transptr"/>
</dbReference>
<reference evidence="7" key="2">
    <citation type="submission" date="2017-10" db="EMBL/GenBank/DDBJ databases">
        <title>Ladona fulva Genome sequencing and assembly.</title>
        <authorList>
            <person name="Murali S."/>
            <person name="Richards S."/>
            <person name="Bandaranaike D."/>
            <person name="Bellair M."/>
            <person name="Blankenburg K."/>
            <person name="Chao H."/>
            <person name="Dinh H."/>
            <person name="Doddapaneni H."/>
            <person name="Dugan-Rocha S."/>
            <person name="Elkadiri S."/>
            <person name="Gnanaolivu R."/>
            <person name="Hernandez B."/>
            <person name="Skinner E."/>
            <person name="Javaid M."/>
            <person name="Lee S."/>
            <person name="Li M."/>
            <person name="Ming W."/>
            <person name="Munidasa M."/>
            <person name="Muniz J."/>
            <person name="Nguyen L."/>
            <person name="Hughes D."/>
            <person name="Osuji N."/>
            <person name="Pu L.-L."/>
            <person name="Puazo M."/>
            <person name="Qu C."/>
            <person name="Quiroz J."/>
            <person name="Raj R."/>
            <person name="Weissenberger G."/>
            <person name="Xin Y."/>
            <person name="Zou X."/>
            <person name="Han Y."/>
            <person name="Worley K."/>
            <person name="Muzny D."/>
            <person name="Gibbs R."/>
        </authorList>
    </citation>
    <scope>NUCLEOTIDE SEQUENCE</scope>
    <source>
        <strain evidence="7">Sampled in the wild</strain>
    </source>
</reference>
<dbReference type="InterPro" id="IPR024041">
    <property type="entry name" value="NH4_transpt_AmtB-like_dom"/>
</dbReference>
<dbReference type="SUPFAM" id="SSF111352">
    <property type="entry name" value="Ammonium transporter"/>
    <property type="match status" value="1"/>
</dbReference>
<name>A0A8K0PE52_LADFU</name>
<dbReference type="GO" id="GO:0097272">
    <property type="term" value="P:ammonium homeostasis"/>
    <property type="evidence" value="ECO:0007669"/>
    <property type="project" value="TreeGrafter"/>
</dbReference>
<evidence type="ECO:0000313" key="7">
    <source>
        <dbReference type="EMBL" id="KAG8239944.1"/>
    </source>
</evidence>
<dbReference type="OrthoDB" id="534912at2759"/>
<comment type="caution">
    <text evidence="7">The sequence shown here is derived from an EMBL/GenBank/DDBJ whole genome shotgun (WGS) entry which is preliminary data.</text>
</comment>
<sequence length="165" mass="17629">MLSKLNVHDTCGVHNLHGMPGVMAGLVGAIMAGIASENDYNYSLYMLFPARAPLANSTHFEEVSQDLSEVLPGLDRSAAGQAAYQLLALACTMLIALASGLIMGIVLKLPFLSHVPQELLYDDKFNWEVPEVGDEEAAGAERPAGTIYIPDVKRTGQSGIVVEES</sequence>
<feature type="transmembrane region" description="Helical" evidence="5">
    <location>
        <begin position="82"/>
        <end position="107"/>
    </location>
</feature>
<dbReference type="PANTHER" id="PTHR11730:SF60">
    <property type="entry name" value="RH50, ISOFORM D"/>
    <property type="match status" value="1"/>
</dbReference>